<evidence type="ECO:0000313" key="7">
    <source>
        <dbReference type="Proteomes" id="UP000619295"/>
    </source>
</evidence>
<dbReference type="InterPro" id="IPR050950">
    <property type="entry name" value="HTH-type_LysR_regulators"/>
</dbReference>
<evidence type="ECO:0000256" key="2">
    <source>
        <dbReference type="ARBA" id="ARBA00023015"/>
    </source>
</evidence>
<dbReference type="InterPro" id="IPR036388">
    <property type="entry name" value="WH-like_DNA-bd_sf"/>
</dbReference>
<comment type="caution">
    <text evidence="6">The sequence shown here is derived from an EMBL/GenBank/DDBJ whole genome shotgun (WGS) entry which is preliminary data.</text>
</comment>
<accession>A0A927ED99</accession>
<dbReference type="InterPro" id="IPR005119">
    <property type="entry name" value="LysR_subst-bd"/>
</dbReference>
<keyword evidence="2" id="KW-0805">Transcription regulation</keyword>
<comment type="similarity">
    <text evidence="1">Belongs to the LysR transcriptional regulatory family.</text>
</comment>
<dbReference type="FunFam" id="1.10.10.10:FF:000001">
    <property type="entry name" value="LysR family transcriptional regulator"/>
    <property type="match status" value="1"/>
</dbReference>
<dbReference type="Gene3D" id="3.40.190.290">
    <property type="match status" value="1"/>
</dbReference>
<dbReference type="GO" id="GO:0003677">
    <property type="term" value="F:DNA binding"/>
    <property type="evidence" value="ECO:0007669"/>
    <property type="project" value="UniProtKB-KW"/>
</dbReference>
<dbReference type="PROSITE" id="PS50931">
    <property type="entry name" value="HTH_LYSR"/>
    <property type="match status" value="1"/>
</dbReference>
<dbReference type="Gene3D" id="1.10.10.10">
    <property type="entry name" value="Winged helix-like DNA-binding domain superfamily/Winged helix DNA-binding domain"/>
    <property type="match status" value="1"/>
</dbReference>
<keyword evidence="7" id="KW-1185">Reference proteome</keyword>
<dbReference type="SUPFAM" id="SSF53850">
    <property type="entry name" value="Periplasmic binding protein-like II"/>
    <property type="match status" value="1"/>
</dbReference>
<protein>
    <submittedName>
        <fullName evidence="6">LysR family transcriptional regulator</fullName>
    </submittedName>
</protein>
<dbReference type="GO" id="GO:0005829">
    <property type="term" value="C:cytosol"/>
    <property type="evidence" value="ECO:0007669"/>
    <property type="project" value="TreeGrafter"/>
</dbReference>
<dbReference type="InterPro" id="IPR000847">
    <property type="entry name" value="LysR_HTH_N"/>
</dbReference>
<evidence type="ECO:0000256" key="4">
    <source>
        <dbReference type="ARBA" id="ARBA00023163"/>
    </source>
</evidence>
<dbReference type="GO" id="GO:0003700">
    <property type="term" value="F:DNA-binding transcription factor activity"/>
    <property type="evidence" value="ECO:0007669"/>
    <property type="project" value="InterPro"/>
</dbReference>
<dbReference type="PANTHER" id="PTHR30419">
    <property type="entry name" value="HTH-TYPE TRANSCRIPTIONAL REGULATOR YBHD"/>
    <property type="match status" value="1"/>
</dbReference>
<dbReference type="PRINTS" id="PR00039">
    <property type="entry name" value="HTHLYSR"/>
</dbReference>
<feature type="domain" description="HTH lysR-type" evidence="5">
    <location>
        <begin position="1"/>
        <end position="58"/>
    </location>
</feature>
<dbReference type="AlphaFoldDB" id="A0A927ED99"/>
<keyword evidence="3" id="KW-0238">DNA-binding</keyword>
<dbReference type="SUPFAM" id="SSF46785">
    <property type="entry name" value="Winged helix' DNA-binding domain"/>
    <property type="match status" value="1"/>
</dbReference>
<proteinExistence type="inferred from homology"/>
<dbReference type="Pfam" id="PF00126">
    <property type="entry name" value="HTH_1"/>
    <property type="match status" value="1"/>
</dbReference>
<dbReference type="Pfam" id="PF03466">
    <property type="entry name" value="LysR_substrate"/>
    <property type="match status" value="1"/>
</dbReference>
<reference evidence="6" key="1">
    <citation type="submission" date="2020-09" db="EMBL/GenBank/DDBJ databases">
        <title>Bosea spartocytisi sp. nov. a root nodule endophyte of Spartocytisus supranubius in the high mountain ecosystem fo the Teide National Park (Canary Islands, Spain).</title>
        <authorList>
            <person name="Pulido-Suarez L."/>
            <person name="Peix A."/>
            <person name="Igual J.M."/>
            <person name="Socas-Perez N."/>
            <person name="Velazquez E."/>
            <person name="Flores-Felix J.D."/>
            <person name="Leon-Barrios M."/>
        </authorList>
    </citation>
    <scope>NUCLEOTIDE SEQUENCE</scope>
    <source>
        <strain evidence="6">SSUT16</strain>
    </source>
</reference>
<name>A0A927ED99_9HYPH</name>
<organism evidence="6 7">
    <name type="scientific">Bosea spartocytisi</name>
    <dbReference type="NCBI Taxonomy" id="2773451"/>
    <lineage>
        <taxon>Bacteria</taxon>
        <taxon>Pseudomonadati</taxon>
        <taxon>Pseudomonadota</taxon>
        <taxon>Alphaproteobacteria</taxon>
        <taxon>Hyphomicrobiales</taxon>
        <taxon>Boseaceae</taxon>
        <taxon>Bosea</taxon>
    </lineage>
</organism>
<evidence type="ECO:0000256" key="1">
    <source>
        <dbReference type="ARBA" id="ARBA00009437"/>
    </source>
</evidence>
<evidence type="ECO:0000256" key="3">
    <source>
        <dbReference type="ARBA" id="ARBA00023125"/>
    </source>
</evidence>
<keyword evidence="4" id="KW-0804">Transcription</keyword>
<dbReference type="Proteomes" id="UP000619295">
    <property type="component" value="Unassembled WGS sequence"/>
</dbReference>
<dbReference type="EMBL" id="JACXWY010000017">
    <property type="protein sequence ID" value="MBD3848317.1"/>
    <property type="molecule type" value="Genomic_DNA"/>
</dbReference>
<evidence type="ECO:0000259" key="5">
    <source>
        <dbReference type="PROSITE" id="PS50931"/>
    </source>
</evidence>
<evidence type="ECO:0000313" key="6">
    <source>
        <dbReference type="EMBL" id="MBD3848317.1"/>
    </source>
</evidence>
<dbReference type="RefSeq" id="WP_191125438.1">
    <property type="nucleotide sequence ID" value="NZ_JACXWY010000017.1"/>
</dbReference>
<gene>
    <name evidence="6" type="ORF">IED13_21680</name>
</gene>
<sequence>MKLHHFEEVVAIAERGSVRAASRHLRVAQPALTRSLALLERELGAPLFERRARGVVATPFGQAFITRARSILSEIRRTREEMEQLRGAGTGTVTVGLSIAAHLALLPSSLRPFRQRYPNIKLHIIEGFYPTLETRLRDGSVDFYIGPEGGAQSVPELSLEVLFQNRRVVLCRTGHPLAGATSLRDLVGQDWVTTSITADDSAEINAFFARHDLPAPHLAVRSQSALTLLTCLANTDLLAMVPGQWQDFEMTGQALTTIKIAEALTAPALVVVRRADLPLTPAALHLLDLMRRATSRLEPPGRLSRPAGDAAI</sequence>
<dbReference type="PANTHER" id="PTHR30419:SF30">
    <property type="entry name" value="LYSR FAMILY TRANSCRIPTIONAL REGULATOR"/>
    <property type="match status" value="1"/>
</dbReference>
<dbReference type="InterPro" id="IPR036390">
    <property type="entry name" value="WH_DNA-bd_sf"/>
</dbReference>